<keyword evidence="2" id="KW-0238">DNA-binding</keyword>
<comment type="caution">
    <text evidence="5">The sequence shown here is derived from an EMBL/GenBank/DDBJ whole genome shotgun (WGS) entry which is preliminary data.</text>
</comment>
<dbReference type="Gene3D" id="1.10.10.10">
    <property type="entry name" value="Winged helix-like DNA-binding domain superfamily/Winged helix DNA-binding domain"/>
    <property type="match status" value="1"/>
</dbReference>
<dbReference type="PANTHER" id="PTHR43132">
    <property type="entry name" value="ARSENICAL RESISTANCE OPERON REPRESSOR ARSR-RELATED"/>
    <property type="match status" value="1"/>
</dbReference>
<accession>A0ABX9RER6</accession>
<dbReference type="InterPro" id="IPR036390">
    <property type="entry name" value="WH_DNA-bd_sf"/>
</dbReference>
<keyword evidence="6" id="KW-1185">Reference proteome</keyword>
<evidence type="ECO:0000313" key="5">
    <source>
        <dbReference type="EMBL" id="RKN22105.1"/>
    </source>
</evidence>
<dbReference type="SUPFAM" id="SSF46785">
    <property type="entry name" value="Winged helix' DNA-binding domain"/>
    <property type="match status" value="1"/>
</dbReference>
<sequence>MSTARLDETRSTLDRAVVVLRGMAYEHRLHILVLLQAGEQTPASLAEAMSTDSTTIARHLRYLKDARLIRRKRRGRHVTYMLHGEATRRLIVDVLHYAENSA</sequence>
<dbReference type="NCBIfam" id="NF033788">
    <property type="entry name" value="HTH_metalloreg"/>
    <property type="match status" value="1"/>
</dbReference>
<evidence type="ECO:0000259" key="4">
    <source>
        <dbReference type="PROSITE" id="PS50987"/>
    </source>
</evidence>
<keyword evidence="3" id="KW-0804">Transcription</keyword>
<dbReference type="PANTHER" id="PTHR43132:SF8">
    <property type="entry name" value="HTH-TYPE TRANSCRIPTIONAL REGULATOR KMTR"/>
    <property type="match status" value="1"/>
</dbReference>
<evidence type="ECO:0000256" key="3">
    <source>
        <dbReference type="ARBA" id="ARBA00023163"/>
    </source>
</evidence>
<dbReference type="InterPro" id="IPR051011">
    <property type="entry name" value="Metal_resp_trans_reg"/>
</dbReference>
<proteinExistence type="predicted"/>
<name>A0ABX9RER6_9ACTN</name>
<dbReference type="PROSITE" id="PS50987">
    <property type="entry name" value="HTH_ARSR_2"/>
    <property type="match status" value="1"/>
</dbReference>
<evidence type="ECO:0000313" key="6">
    <source>
        <dbReference type="Proteomes" id="UP000271548"/>
    </source>
</evidence>
<evidence type="ECO:0000256" key="1">
    <source>
        <dbReference type="ARBA" id="ARBA00023015"/>
    </source>
</evidence>
<gene>
    <name evidence="5" type="ORF">D7147_05095</name>
</gene>
<protein>
    <submittedName>
        <fullName evidence="5">ArsR family transcriptional regulator</fullName>
    </submittedName>
</protein>
<dbReference type="InterPro" id="IPR001845">
    <property type="entry name" value="HTH_ArsR_DNA-bd_dom"/>
</dbReference>
<dbReference type="Pfam" id="PF01022">
    <property type="entry name" value="HTH_5"/>
    <property type="match status" value="1"/>
</dbReference>
<dbReference type="Proteomes" id="UP000271548">
    <property type="component" value="Unassembled WGS sequence"/>
</dbReference>
<dbReference type="InterPro" id="IPR036388">
    <property type="entry name" value="WH-like_DNA-bd_sf"/>
</dbReference>
<keyword evidence="1" id="KW-0805">Transcription regulation</keyword>
<evidence type="ECO:0000256" key="2">
    <source>
        <dbReference type="ARBA" id="ARBA00023125"/>
    </source>
</evidence>
<dbReference type="RefSeq" id="WP_120674159.1">
    <property type="nucleotide sequence ID" value="NZ_RAZS01000002.1"/>
</dbReference>
<dbReference type="SMART" id="SM00418">
    <property type="entry name" value="HTH_ARSR"/>
    <property type="match status" value="1"/>
</dbReference>
<organism evidence="5 6">
    <name type="scientific">Micromonospora musae</name>
    <dbReference type="NCBI Taxonomy" id="1894970"/>
    <lineage>
        <taxon>Bacteria</taxon>
        <taxon>Bacillati</taxon>
        <taxon>Actinomycetota</taxon>
        <taxon>Actinomycetes</taxon>
        <taxon>Micromonosporales</taxon>
        <taxon>Micromonosporaceae</taxon>
        <taxon>Micromonospora</taxon>
    </lineage>
</organism>
<feature type="domain" description="HTH arsR-type" evidence="4">
    <location>
        <begin position="6"/>
        <end position="102"/>
    </location>
</feature>
<reference evidence="5 6" key="1">
    <citation type="submission" date="2018-09" db="EMBL/GenBank/DDBJ databases">
        <title>Micromonospora sp. nov. MS1-9, isolated from a root of Musa sp.</title>
        <authorList>
            <person name="Kuncharoen N."/>
            <person name="Kudo T."/>
            <person name="Ohkuma M."/>
            <person name="Yuki M."/>
            <person name="Tanasupawat S."/>
        </authorList>
    </citation>
    <scope>NUCLEOTIDE SEQUENCE [LARGE SCALE GENOMIC DNA]</scope>
    <source>
        <strain evidence="5 6">NGC1-4</strain>
    </source>
</reference>
<dbReference type="EMBL" id="RAZS01000002">
    <property type="protein sequence ID" value="RKN22105.1"/>
    <property type="molecule type" value="Genomic_DNA"/>
</dbReference>
<dbReference type="PRINTS" id="PR00778">
    <property type="entry name" value="HTHARSR"/>
</dbReference>